<organism evidence="1 2">
    <name type="scientific">Actinopolyspora erythraea</name>
    <dbReference type="NCBI Taxonomy" id="414996"/>
    <lineage>
        <taxon>Bacteria</taxon>
        <taxon>Bacillati</taxon>
        <taxon>Actinomycetota</taxon>
        <taxon>Actinomycetes</taxon>
        <taxon>Actinopolysporales</taxon>
        <taxon>Actinopolysporaceae</taxon>
        <taxon>Actinopolyspora</taxon>
    </lineage>
</organism>
<protein>
    <submittedName>
        <fullName evidence="1">Uncharacterized protein</fullName>
    </submittedName>
</protein>
<sequence>MGKDFVVEYDPNIPPSEYMKLGGFAYRERELKDGDLIIRVNEYTTLTNEGKKLWRMPPRFPSI</sequence>
<dbReference type="Proteomes" id="UP000029737">
    <property type="component" value="Unassembled WGS sequence"/>
</dbReference>
<evidence type="ECO:0000313" key="2">
    <source>
        <dbReference type="Proteomes" id="UP000029737"/>
    </source>
</evidence>
<evidence type="ECO:0000313" key="1">
    <source>
        <dbReference type="EMBL" id="KGI82059.1"/>
    </source>
</evidence>
<proteinExistence type="predicted"/>
<comment type="caution">
    <text evidence="1">The sequence shown here is derived from an EMBL/GenBank/DDBJ whole genome shotgun (WGS) entry which is preliminary data.</text>
</comment>
<accession>A0ABR4X5U6</accession>
<keyword evidence="2" id="KW-1185">Reference proteome</keyword>
<name>A0ABR4X5U6_9ACTN</name>
<reference evidence="1 2" key="1">
    <citation type="journal article" date="2014" name="PLoS ONE">
        <title>Identification and Characterization of a New Erythromycin Biosynthetic Gene Cluster in Actinopolyspora erythraea YIM90600, a Novel Erythronolide-Producing Halophilic Actinomycete Isolated from Salt Field.</title>
        <authorList>
            <person name="Chen D."/>
            <person name="Feng J."/>
            <person name="Huang L."/>
            <person name="Zhang Q."/>
            <person name="Wu J."/>
            <person name="Zhu X."/>
            <person name="Duan Y."/>
            <person name="Xu Z."/>
        </authorList>
    </citation>
    <scope>NUCLEOTIDE SEQUENCE [LARGE SCALE GENOMIC DNA]</scope>
    <source>
        <strain evidence="1 2">YIM90600</strain>
    </source>
</reference>
<gene>
    <name evidence="1" type="ORF">IL38_06975</name>
</gene>
<dbReference type="EMBL" id="JPMV01000013">
    <property type="protein sequence ID" value="KGI82059.1"/>
    <property type="molecule type" value="Genomic_DNA"/>
</dbReference>